<proteinExistence type="predicted"/>
<gene>
    <name evidence="2" type="ORF">PECUL_23A035917</name>
</gene>
<organism evidence="2 3">
    <name type="scientific">Pelobates cultripes</name>
    <name type="common">Western spadefoot toad</name>
    <dbReference type="NCBI Taxonomy" id="61616"/>
    <lineage>
        <taxon>Eukaryota</taxon>
        <taxon>Metazoa</taxon>
        <taxon>Chordata</taxon>
        <taxon>Craniata</taxon>
        <taxon>Vertebrata</taxon>
        <taxon>Euteleostomi</taxon>
        <taxon>Amphibia</taxon>
        <taxon>Batrachia</taxon>
        <taxon>Anura</taxon>
        <taxon>Pelobatoidea</taxon>
        <taxon>Pelobatidae</taxon>
        <taxon>Pelobates</taxon>
    </lineage>
</organism>
<evidence type="ECO:0000313" key="3">
    <source>
        <dbReference type="Proteomes" id="UP001295444"/>
    </source>
</evidence>
<name>A0AAD1WN11_PELCU</name>
<reference evidence="2" key="1">
    <citation type="submission" date="2022-03" db="EMBL/GenBank/DDBJ databases">
        <authorList>
            <person name="Alioto T."/>
            <person name="Alioto T."/>
            <person name="Gomez Garrido J."/>
        </authorList>
    </citation>
    <scope>NUCLEOTIDE SEQUENCE</scope>
</reference>
<feature type="region of interest" description="Disordered" evidence="1">
    <location>
        <begin position="1"/>
        <end position="47"/>
    </location>
</feature>
<accession>A0AAD1WN11</accession>
<evidence type="ECO:0000313" key="2">
    <source>
        <dbReference type="EMBL" id="CAH2315259.1"/>
    </source>
</evidence>
<dbReference type="EMBL" id="OW240920">
    <property type="protein sequence ID" value="CAH2315259.1"/>
    <property type="molecule type" value="Genomic_DNA"/>
</dbReference>
<keyword evidence="3" id="KW-1185">Reference proteome</keyword>
<evidence type="ECO:0000256" key="1">
    <source>
        <dbReference type="SAM" id="MobiDB-lite"/>
    </source>
</evidence>
<sequence length="104" mass="11477">MVSEAQCAPEASDASQEDEDPLNSPQSEDASHTSGSDEDKAPSTKGDIKRLIIDLRKILGLSTYLQAAASVPTRRDQEYEDSNIHKFTNKLKNTTKKLQILTKD</sequence>
<dbReference type="AlphaFoldDB" id="A0AAD1WN11"/>
<dbReference type="Proteomes" id="UP001295444">
    <property type="component" value="Chromosome 09"/>
</dbReference>
<protein>
    <submittedName>
        <fullName evidence="2">Uncharacterized protein</fullName>
    </submittedName>
</protein>
<feature type="compositionally biased region" description="Basic and acidic residues" evidence="1">
    <location>
        <begin position="29"/>
        <end position="47"/>
    </location>
</feature>